<sequence>MKHYLVTEWNVDMFDLEWLQARQILFEKYTLPSVQAQLNKDFTWILVSDTRTPDVFKEVLDGYPAEVLYYNFENFDWGDPAPSYEEGSIMKRSIELEYIHRPLAEYIGTPDTDYIITSRLDNDDAISVDHIDRIQKIAIQQRNGDERFWLNLSRGYKLRLPEEEAYPINAGNNPFLSFVEPPFDIKTTYQVCHTAARQHTDYRLCNIRAGAPTWLQIVHGANLLNRMTSVRYSVPFSDLNKRFITNA</sequence>
<dbReference type="Pfam" id="PF11316">
    <property type="entry name" value="Rhamno_transf"/>
    <property type="match status" value="2"/>
</dbReference>
<protein>
    <recommendedName>
        <fullName evidence="2">Rhamnosyl transferase</fullName>
    </recommendedName>
</protein>
<organism evidence="1">
    <name type="scientific">marine sediment metagenome</name>
    <dbReference type="NCBI Taxonomy" id="412755"/>
    <lineage>
        <taxon>unclassified sequences</taxon>
        <taxon>metagenomes</taxon>
        <taxon>ecological metagenomes</taxon>
    </lineage>
</organism>
<evidence type="ECO:0008006" key="2">
    <source>
        <dbReference type="Google" id="ProtNLM"/>
    </source>
</evidence>
<accession>A0A0F9C8N3</accession>
<name>A0A0F9C8N3_9ZZZZ</name>
<reference evidence="1" key="1">
    <citation type="journal article" date="2015" name="Nature">
        <title>Complex archaea that bridge the gap between prokaryotes and eukaryotes.</title>
        <authorList>
            <person name="Spang A."/>
            <person name="Saw J.H."/>
            <person name="Jorgensen S.L."/>
            <person name="Zaremba-Niedzwiedzka K."/>
            <person name="Martijn J."/>
            <person name="Lind A.E."/>
            <person name="van Eijk R."/>
            <person name="Schleper C."/>
            <person name="Guy L."/>
            <person name="Ettema T.J."/>
        </authorList>
    </citation>
    <scope>NUCLEOTIDE SEQUENCE</scope>
</reference>
<gene>
    <name evidence="1" type="ORF">LCGC14_2433150</name>
</gene>
<evidence type="ECO:0000313" key="1">
    <source>
        <dbReference type="EMBL" id="KKL22667.1"/>
    </source>
</evidence>
<dbReference type="InterPro" id="IPR021466">
    <property type="entry name" value="Put_rhamnosyl_transferase"/>
</dbReference>
<proteinExistence type="predicted"/>
<dbReference type="AlphaFoldDB" id="A0A0F9C8N3"/>
<comment type="caution">
    <text evidence="1">The sequence shown here is derived from an EMBL/GenBank/DDBJ whole genome shotgun (WGS) entry which is preliminary data.</text>
</comment>
<dbReference type="EMBL" id="LAZR01037264">
    <property type="protein sequence ID" value="KKL22667.1"/>
    <property type="molecule type" value="Genomic_DNA"/>
</dbReference>